<feature type="compositionally biased region" description="Basic and acidic residues" evidence="1">
    <location>
        <begin position="1"/>
        <end position="40"/>
    </location>
</feature>
<feature type="region of interest" description="Disordered" evidence="1">
    <location>
        <begin position="1094"/>
        <end position="1118"/>
    </location>
</feature>
<gene>
    <name evidence="2" type="ORF">MNOR_LOCUS9538</name>
</gene>
<feature type="region of interest" description="Disordered" evidence="1">
    <location>
        <begin position="436"/>
        <end position="479"/>
    </location>
</feature>
<keyword evidence="3" id="KW-1185">Reference proteome</keyword>
<accession>A0AAV2QC86</accession>
<feature type="region of interest" description="Disordered" evidence="1">
    <location>
        <begin position="899"/>
        <end position="991"/>
    </location>
</feature>
<proteinExistence type="predicted"/>
<feature type="compositionally biased region" description="Basic and acidic residues" evidence="1">
    <location>
        <begin position="937"/>
        <end position="962"/>
    </location>
</feature>
<feature type="compositionally biased region" description="Basic and acidic residues" evidence="1">
    <location>
        <begin position="628"/>
        <end position="642"/>
    </location>
</feature>
<feature type="compositionally biased region" description="Basic and acidic residues" evidence="1">
    <location>
        <begin position="466"/>
        <end position="479"/>
    </location>
</feature>
<feature type="compositionally biased region" description="Polar residues" evidence="1">
    <location>
        <begin position="963"/>
        <end position="978"/>
    </location>
</feature>
<dbReference type="Proteomes" id="UP001497623">
    <property type="component" value="Unassembled WGS sequence"/>
</dbReference>
<feature type="non-terminal residue" evidence="2">
    <location>
        <position position="1"/>
    </location>
</feature>
<organism evidence="2 3">
    <name type="scientific">Meganyctiphanes norvegica</name>
    <name type="common">Northern krill</name>
    <name type="synonym">Thysanopoda norvegica</name>
    <dbReference type="NCBI Taxonomy" id="48144"/>
    <lineage>
        <taxon>Eukaryota</taxon>
        <taxon>Metazoa</taxon>
        <taxon>Ecdysozoa</taxon>
        <taxon>Arthropoda</taxon>
        <taxon>Crustacea</taxon>
        <taxon>Multicrustacea</taxon>
        <taxon>Malacostraca</taxon>
        <taxon>Eumalacostraca</taxon>
        <taxon>Eucarida</taxon>
        <taxon>Euphausiacea</taxon>
        <taxon>Euphausiidae</taxon>
        <taxon>Meganyctiphanes</taxon>
    </lineage>
</organism>
<feature type="region of interest" description="Disordered" evidence="1">
    <location>
        <begin position="618"/>
        <end position="646"/>
    </location>
</feature>
<evidence type="ECO:0000256" key="1">
    <source>
        <dbReference type="SAM" id="MobiDB-lite"/>
    </source>
</evidence>
<protein>
    <submittedName>
        <fullName evidence="2">Uncharacterized protein</fullName>
    </submittedName>
</protein>
<name>A0AAV2QC86_MEGNR</name>
<evidence type="ECO:0000313" key="3">
    <source>
        <dbReference type="Proteomes" id="UP001497623"/>
    </source>
</evidence>
<evidence type="ECO:0000313" key="2">
    <source>
        <dbReference type="EMBL" id="CAL4074569.1"/>
    </source>
</evidence>
<feature type="compositionally biased region" description="Polar residues" evidence="1">
    <location>
        <begin position="900"/>
        <end position="935"/>
    </location>
</feature>
<comment type="caution">
    <text evidence="2">The sequence shown here is derived from an EMBL/GenBank/DDBJ whole genome shotgun (WGS) entry which is preliminary data.</text>
</comment>
<feature type="region of interest" description="Disordered" evidence="1">
    <location>
        <begin position="1388"/>
        <end position="1407"/>
    </location>
</feature>
<feature type="region of interest" description="Disordered" evidence="1">
    <location>
        <begin position="1"/>
        <end position="42"/>
    </location>
</feature>
<sequence length="1627" mass="185294">EKKDELENDENNERPDSDKDIEYSDHEVISTEKSKITTREDADETEYLMSGYNEESKQILSASPASESLVSDVMESQPTMKQVNENKFNADEESQNATVEIVKDFCRKTYDTEFVEKSIQLSNGVQENIMQPENENIEISVDFENKIVHKNMTEEEISIIEQNDSTDEDGKSCLFNAEDIKDFESVLLDSQKIEETEIETLKSSSYVADSESTLIESINHRQMNDRCTKIESVNDDAGLMRNIDLVPPLNSCNNETENTIATDLQILSDLGAIGIKSKNAEEEANSSSNTITVFDEINKKEQQNVEPEIVDTIDSSKPTVSWICGESKDTLPSTDTLRKNEKDAVDSAEFKDEIIYDTLKSIEDLIVCDKDSVIREEIITDKSLSEYILMVNDKDVVGTSNKEEINKGDPQSKAATICKRDDVDIINDEKMRTAQTIEEPEEIKSSRRWVCGESDETLPNKSISMSDRKEEKETNNVQKDTEEVVECILATSSVTDTEKSDKDFRQSITYNDEEIIDFPITAVTQLSQEYNEEFLHYNPNIPVIRIDAPEETERQMKNLNDTIKHTDTENNNKDDSQDQAIDDAGKELSEFSDSRDKHRNVNISTDSLGKTVEELHIKNNSSNNSLSEIERMSEPADTDEKSTSTSNIDNEFFKETLTLVSNLLEKIDEKESAKTSTDAKMSDKTNSMTGEMNINENILIENEIEKIISGEKETSFQLDKVKEYEKNEINDNEFKHEGKSISEPSFDFQEVSVSTNVPNESDENSLYNDKDMIFDEDSNKDEIKKLKEEDSVLKTESLNEIKKIIYPTENLNSLETNIDVVINKSNEEGTEALNIDILEIVKSKIPQHEAESFLKDINSYDYKDHMHYWEQTQSQNNNETSEKSNSDSLSSVKDIHELSDNSQEIDNTQNSSYVPENADGSHQSNCPVADSQQINHPPDDSQTLKEYHQFRENSDENEKHPIDSQNLSSTTSPTTQGNEKQEFEFSGNMNLSSERNNVDELIEFWEKVPFVESEKIKEEGDHEETYLNYLIEADIKQLGSTLKESPKEDEINNSSEITQNYESLHCAKIENLNSHTNKNEESFIDIIELEKKDEVDSENTVTNKENQNDNKDDVLNSQRSENIYDKNESVFSANMYDKSMTGTIIEDKLTLKQDDIDLEKPCSSFKNEHSAIKDDKYSTTTKTLEQASSTIIANLSKDALQLEESILKKEEDLLKDDVDLREKSQVQNTVSFMNKNILEESLLLNQTEMAIQGNFIENDESTNNDEEDMKSRKISVLDNENIISSSVAHIDNVVERKKSSQEQIINDSDTKMITNQKQDIKDYATEISEFKDGSKTLSGDGGYMKVEETSIVRSSSKETVYTIEETIVKETVMVKKVSLSDDEYLTKKGKELPLQPSTEAQDEEDNKSLAYLQVESTSIYRTSSIETLHIIEETKFKESVTDEEIHTHTKTNISSDDELAEVLQSRKDMQYSSTAMHVHKTEEPIIGRKSSSNKLHQEEVTEYLLHETRNLSLNSPSMVQKIINETPKIDVNPSLKFEAIVSSENPFAKMDEKSKEELDLIRNTTSETQSPLAETESILTDFLDEMNEFEESMDNTNTKKLTTKFYQFKSSSDIKDEGTVESKKPSQ</sequence>
<dbReference type="EMBL" id="CAXKWB010004638">
    <property type="protein sequence ID" value="CAL4074569.1"/>
    <property type="molecule type" value="Genomic_DNA"/>
</dbReference>
<feature type="region of interest" description="Disordered" evidence="1">
    <location>
        <begin position="873"/>
        <end position="892"/>
    </location>
</feature>
<reference evidence="2 3" key="1">
    <citation type="submission" date="2024-05" db="EMBL/GenBank/DDBJ databases">
        <authorList>
            <person name="Wallberg A."/>
        </authorList>
    </citation>
    <scope>NUCLEOTIDE SEQUENCE [LARGE SCALE GENOMIC DNA]</scope>
</reference>